<feature type="chain" id="PRO_5040394075" description="Glycoside hydrolase subgroup catalytic core protein" evidence="1">
    <location>
        <begin position="21"/>
        <end position="565"/>
    </location>
</feature>
<proteinExistence type="predicted"/>
<name>A0A9N9KPY9_9HELO</name>
<sequence length="565" mass="62510">MVIMLRLLASVVVLATTVKAIPPERALEFGYPTGVDVWCGKAYRETNGSFEPGGWLYPPSLSPVPLLDLSIRPRMNLYLAGETYASFIIDAPLSYMHGGSFVNSTFNKADNVTSSFSKLFIDASLFDGFDLIAGRNISVNSTGNEFVFSLSGLTPRLEKYEVVLTGASVDGAQFYVANTSFYYLPTRNDGGSVTKVDSLYGGLMVQDYLSNSTAWTPLFPYTFYVSWDGWLEFSTDRYNIIHIVPNAGLANQAFDFDELDRFLDIMDEMQLWLMFDMIITQVNRIKARKSMLLWYTGDEPDGQVDALNATQITYDQIKSLDPYHPVSLCLNCLNYYFKEYTSGADIILADPYPIAVNTSWSTQYNTICNTTYGCCGCDDCKGSFEDVSERLDLYTDYQEYLNLPQKPQWGVPQAFGNETFWKRYPTPAEELVMNMLFVNHGAKGIAMWSYPTEPGIANATSALSKVLTSTGVTSFLLGSDVSMLEVNGIERVDAAAWTVGKSMMISVVNKNYLDSSTGNITIPLPANGTGVGSVLWGTGWNLVENSLVKAGMTALEVDIFTVNLG</sequence>
<organism evidence="2 3">
    <name type="scientific">Hymenoscyphus fraxineus</name>
    <dbReference type="NCBI Taxonomy" id="746836"/>
    <lineage>
        <taxon>Eukaryota</taxon>
        <taxon>Fungi</taxon>
        <taxon>Dikarya</taxon>
        <taxon>Ascomycota</taxon>
        <taxon>Pezizomycotina</taxon>
        <taxon>Leotiomycetes</taxon>
        <taxon>Helotiales</taxon>
        <taxon>Helotiaceae</taxon>
        <taxon>Hymenoscyphus</taxon>
    </lineage>
</organism>
<keyword evidence="3" id="KW-1185">Reference proteome</keyword>
<gene>
    <name evidence="2" type="ORF">HYFRA_00007712</name>
</gene>
<evidence type="ECO:0008006" key="4">
    <source>
        <dbReference type="Google" id="ProtNLM"/>
    </source>
</evidence>
<evidence type="ECO:0000313" key="3">
    <source>
        <dbReference type="Proteomes" id="UP000696280"/>
    </source>
</evidence>
<dbReference type="InterPro" id="IPR017853">
    <property type="entry name" value="GH"/>
</dbReference>
<dbReference type="EMBL" id="CAJVRL010000014">
    <property type="protein sequence ID" value="CAG8949482.1"/>
    <property type="molecule type" value="Genomic_DNA"/>
</dbReference>
<comment type="caution">
    <text evidence="2">The sequence shown here is derived from an EMBL/GenBank/DDBJ whole genome shotgun (WGS) entry which is preliminary data.</text>
</comment>
<keyword evidence="1" id="KW-0732">Signal</keyword>
<accession>A0A9N9KPY9</accession>
<evidence type="ECO:0000256" key="1">
    <source>
        <dbReference type="SAM" id="SignalP"/>
    </source>
</evidence>
<reference evidence="2" key="1">
    <citation type="submission" date="2021-07" db="EMBL/GenBank/DDBJ databases">
        <authorList>
            <person name="Durling M."/>
        </authorList>
    </citation>
    <scope>NUCLEOTIDE SEQUENCE</scope>
</reference>
<dbReference type="Proteomes" id="UP000696280">
    <property type="component" value="Unassembled WGS sequence"/>
</dbReference>
<feature type="signal peptide" evidence="1">
    <location>
        <begin position="1"/>
        <end position="20"/>
    </location>
</feature>
<dbReference type="Gene3D" id="3.20.20.80">
    <property type="entry name" value="Glycosidases"/>
    <property type="match status" value="1"/>
</dbReference>
<evidence type="ECO:0000313" key="2">
    <source>
        <dbReference type="EMBL" id="CAG8949482.1"/>
    </source>
</evidence>
<dbReference type="SUPFAM" id="SSF51445">
    <property type="entry name" value="(Trans)glycosidases"/>
    <property type="match status" value="1"/>
</dbReference>
<protein>
    <recommendedName>
        <fullName evidence="4">Glycoside hydrolase subgroup catalytic core protein</fullName>
    </recommendedName>
</protein>
<dbReference type="AlphaFoldDB" id="A0A9N9KPY9"/>
<dbReference type="OrthoDB" id="2338662at2759"/>